<gene>
    <name evidence="2" type="ORF">FOE78_20455</name>
</gene>
<keyword evidence="1" id="KW-0812">Transmembrane</keyword>
<feature type="transmembrane region" description="Helical" evidence="1">
    <location>
        <begin position="116"/>
        <end position="137"/>
    </location>
</feature>
<sequence>MILAAVAALLLFQLGSHAYRAYRLDHHGVRVDAKILSSDVGCFGAIGSGSTPIGGKTITYRVRFPIPTGEHTTKVTRPCRVIPPDFGYGRGAIWIQYDAGNPDRTRVLGDNTDREAVKILAVVTLIYLVGLAIAILAQRVGGRTRDAPTGRHA</sequence>
<evidence type="ECO:0008006" key="4">
    <source>
        <dbReference type="Google" id="ProtNLM"/>
    </source>
</evidence>
<evidence type="ECO:0000313" key="2">
    <source>
        <dbReference type="EMBL" id="QDP97956.1"/>
    </source>
</evidence>
<dbReference type="RefSeq" id="WP_143987910.1">
    <property type="nucleotide sequence ID" value="NZ_CP041692.1"/>
</dbReference>
<evidence type="ECO:0000256" key="1">
    <source>
        <dbReference type="SAM" id="Phobius"/>
    </source>
</evidence>
<keyword evidence="1" id="KW-0472">Membrane</keyword>
<keyword evidence="1" id="KW-1133">Transmembrane helix</keyword>
<dbReference type="AlphaFoldDB" id="A0A516Q3F3"/>
<keyword evidence="3" id="KW-1185">Reference proteome</keyword>
<accession>A0A516Q3F3</accession>
<dbReference type="EMBL" id="CP041692">
    <property type="protein sequence ID" value="QDP97956.1"/>
    <property type="molecule type" value="Genomic_DNA"/>
</dbReference>
<reference evidence="2 3" key="1">
    <citation type="submission" date="2019-07" db="EMBL/GenBank/DDBJ databases">
        <title>Microlunatus dokdonensis sp. nov. isolated from the rhizospheric soil of the wild plant Elymus tsukushiensis.</title>
        <authorList>
            <person name="Ghim S.-Y."/>
            <person name="Hwang Y.-J."/>
            <person name="Son J.-S."/>
            <person name="Shin J.-H."/>
        </authorList>
    </citation>
    <scope>NUCLEOTIDE SEQUENCE [LARGE SCALE GENOMIC DNA]</scope>
    <source>
        <strain evidence="2 3">KUDC0627</strain>
    </source>
</reference>
<dbReference type="Proteomes" id="UP000319263">
    <property type="component" value="Chromosome"/>
</dbReference>
<dbReference type="KEGG" id="mik:FOE78_20455"/>
<proteinExistence type="predicted"/>
<organism evidence="2 3">
    <name type="scientific">Microlunatus elymi</name>
    <dbReference type="NCBI Taxonomy" id="2596828"/>
    <lineage>
        <taxon>Bacteria</taxon>
        <taxon>Bacillati</taxon>
        <taxon>Actinomycetota</taxon>
        <taxon>Actinomycetes</taxon>
        <taxon>Propionibacteriales</taxon>
        <taxon>Propionibacteriaceae</taxon>
        <taxon>Microlunatus</taxon>
    </lineage>
</organism>
<name>A0A516Q3F3_9ACTN</name>
<evidence type="ECO:0000313" key="3">
    <source>
        <dbReference type="Proteomes" id="UP000319263"/>
    </source>
</evidence>
<protein>
    <recommendedName>
        <fullName evidence="4">DUF3592 domain-containing protein</fullName>
    </recommendedName>
</protein>